<accession>A0AAP0KCY2</accession>
<name>A0AAP0KCY2_9MAGN</name>
<organism evidence="2 3">
    <name type="scientific">Stephania cephalantha</name>
    <dbReference type="NCBI Taxonomy" id="152367"/>
    <lineage>
        <taxon>Eukaryota</taxon>
        <taxon>Viridiplantae</taxon>
        <taxon>Streptophyta</taxon>
        <taxon>Embryophyta</taxon>
        <taxon>Tracheophyta</taxon>
        <taxon>Spermatophyta</taxon>
        <taxon>Magnoliopsida</taxon>
        <taxon>Ranunculales</taxon>
        <taxon>Menispermaceae</taxon>
        <taxon>Menispermoideae</taxon>
        <taxon>Cissampelideae</taxon>
        <taxon>Stephania</taxon>
    </lineage>
</organism>
<proteinExistence type="predicted"/>
<evidence type="ECO:0000256" key="1">
    <source>
        <dbReference type="SAM" id="MobiDB-lite"/>
    </source>
</evidence>
<feature type="region of interest" description="Disordered" evidence="1">
    <location>
        <begin position="18"/>
        <end position="47"/>
    </location>
</feature>
<comment type="caution">
    <text evidence="2">The sequence shown here is derived from an EMBL/GenBank/DDBJ whole genome shotgun (WGS) entry which is preliminary data.</text>
</comment>
<reference evidence="2 3" key="1">
    <citation type="submission" date="2024-01" db="EMBL/GenBank/DDBJ databases">
        <title>Genome assemblies of Stephania.</title>
        <authorList>
            <person name="Yang L."/>
        </authorList>
    </citation>
    <scope>NUCLEOTIDE SEQUENCE [LARGE SCALE GENOMIC DNA]</scope>
    <source>
        <strain evidence="2">JXDWG</strain>
        <tissue evidence="2">Leaf</tissue>
    </source>
</reference>
<protein>
    <submittedName>
        <fullName evidence="2">Uncharacterized protein</fullName>
    </submittedName>
</protein>
<dbReference type="Proteomes" id="UP001419268">
    <property type="component" value="Unassembled WGS sequence"/>
</dbReference>
<evidence type="ECO:0000313" key="3">
    <source>
        <dbReference type="Proteomes" id="UP001419268"/>
    </source>
</evidence>
<dbReference type="AlphaFoldDB" id="A0AAP0KCY2"/>
<dbReference type="EMBL" id="JBBNAG010000003">
    <property type="protein sequence ID" value="KAK9149403.1"/>
    <property type="molecule type" value="Genomic_DNA"/>
</dbReference>
<gene>
    <name evidence="2" type="ORF">Scep_008160</name>
</gene>
<evidence type="ECO:0000313" key="2">
    <source>
        <dbReference type="EMBL" id="KAK9149403.1"/>
    </source>
</evidence>
<feature type="compositionally biased region" description="Basic and acidic residues" evidence="1">
    <location>
        <begin position="28"/>
        <end position="40"/>
    </location>
</feature>
<keyword evidence="3" id="KW-1185">Reference proteome</keyword>
<sequence>MALSLSISLSGPDLAERGGQFGQIWPSGRERGVGETDRKSGWSVVVDDGDGSVGGRRLASAATGHATTMVGVDVDAT</sequence>